<accession>A0A4Y9TDP9</accession>
<protein>
    <recommendedName>
        <fullName evidence="1">Polysaccharide pyruvyl transferase domain-containing protein</fullName>
    </recommendedName>
</protein>
<sequence length="354" mass="39083">MNIVIIGYYGNNFGDLIMLKSLLSERRAGVVYTVLTYGDGEALKQQGFIRQGAITVVELNKANRWLAYKTVIKCSAIVWGGGTCFMDEGGTGGVKYMALARLFGAHVIYAGIGVDNHKKLKTRLILFFATVMATAFYIRDSASLLAVRKINPWARREKIKQSVDLAYALGTDDAGAGGELESAGDYIIVCLRDLQGYGEQSSGDIYSQLLDVSIRICWRLRINRIGIFNADAEVDTGVSRYAQSELKDRGFTVFNIAGSDIDRSMAYIKGARHILTARLHPAVVAYSLGTPFSLYNYSDKNKKFTAETQTETCLIERGAIDEFMPTYTVGVSAVATTQRQRAQSTISEIYRLLN</sequence>
<name>A0A4Y9TDP9_PSEFL</name>
<dbReference type="PANTHER" id="PTHR36836:SF1">
    <property type="entry name" value="COLANIC ACID BIOSYNTHESIS PROTEIN WCAK"/>
    <property type="match status" value="1"/>
</dbReference>
<dbReference type="PANTHER" id="PTHR36836">
    <property type="entry name" value="COLANIC ACID BIOSYNTHESIS PROTEIN WCAK"/>
    <property type="match status" value="1"/>
</dbReference>
<dbReference type="AlphaFoldDB" id="A0A4Y9TDP9"/>
<dbReference type="EMBL" id="SPVI01000021">
    <property type="protein sequence ID" value="TFW40519.1"/>
    <property type="molecule type" value="Genomic_DNA"/>
</dbReference>
<feature type="domain" description="Polysaccharide pyruvyl transferase" evidence="1">
    <location>
        <begin position="12"/>
        <end position="298"/>
    </location>
</feature>
<evidence type="ECO:0000259" key="1">
    <source>
        <dbReference type="Pfam" id="PF04230"/>
    </source>
</evidence>
<dbReference type="Proteomes" id="UP000297322">
    <property type="component" value="Unassembled WGS sequence"/>
</dbReference>
<reference evidence="2 3" key="1">
    <citation type="submission" date="2019-03" db="EMBL/GenBank/DDBJ databases">
        <title>Biocontrol and xenobiotic degradation properties of endophytic Pseudomonas fluorescens strain BRZ63.</title>
        <authorList>
            <person name="Chlebek D.A."/>
            <person name="Pinski A."/>
            <person name="Zur J.P."/>
            <person name="Michalska J."/>
            <person name="Hupert-Kocurek K.T."/>
        </authorList>
    </citation>
    <scope>NUCLEOTIDE SEQUENCE [LARGE SCALE GENOMIC DNA]</scope>
    <source>
        <strain evidence="2 3">BRZ63</strain>
    </source>
</reference>
<proteinExistence type="predicted"/>
<dbReference type="RefSeq" id="WP_135196925.1">
    <property type="nucleotide sequence ID" value="NZ_SPVI01000021.1"/>
</dbReference>
<dbReference type="Pfam" id="PF04230">
    <property type="entry name" value="PS_pyruv_trans"/>
    <property type="match status" value="1"/>
</dbReference>
<dbReference type="InterPro" id="IPR007345">
    <property type="entry name" value="Polysacch_pyruvyl_Trfase"/>
</dbReference>
<organism evidence="2 3">
    <name type="scientific">Pseudomonas fluorescens</name>
    <dbReference type="NCBI Taxonomy" id="294"/>
    <lineage>
        <taxon>Bacteria</taxon>
        <taxon>Pseudomonadati</taxon>
        <taxon>Pseudomonadota</taxon>
        <taxon>Gammaproteobacteria</taxon>
        <taxon>Pseudomonadales</taxon>
        <taxon>Pseudomonadaceae</taxon>
        <taxon>Pseudomonas</taxon>
    </lineage>
</organism>
<gene>
    <name evidence="2" type="ORF">E4T65_25830</name>
</gene>
<comment type="caution">
    <text evidence="2">The sequence shown here is derived from an EMBL/GenBank/DDBJ whole genome shotgun (WGS) entry which is preliminary data.</text>
</comment>
<evidence type="ECO:0000313" key="3">
    <source>
        <dbReference type="Proteomes" id="UP000297322"/>
    </source>
</evidence>
<evidence type="ECO:0000313" key="2">
    <source>
        <dbReference type="EMBL" id="TFW40519.1"/>
    </source>
</evidence>